<dbReference type="GO" id="GO:0005737">
    <property type="term" value="C:cytoplasm"/>
    <property type="evidence" value="ECO:0007669"/>
    <property type="project" value="UniProtKB-SubCell"/>
</dbReference>
<dbReference type="InterPro" id="IPR036890">
    <property type="entry name" value="HATPase_C_sf"/>
</dbReference>
<dbReference type="InterPro" id="IPR003594">
    <property type="entry name" value="HATPase_dom"/>
</dbReference>
<dbReference type="Pfam" id="PF07730">
    <property type="entry name" value="HisKA_3"/>
    <property type="match status" value="1"/>
</dbReference>
<feature type="coiled-coil region" evidence="8">
    <location>
        <begin position="28"/>
        <end position="133"/>
    </location>
</feature>
<name>A0A8J3BE71_9BACI</name>
<dbReference type="Gene3D" id="3.30.565.10">
    <property type="entry name" value="Histidine kinase-like ATPase, C-terminal domain"/>
    <property type="match status" value="1"/>
</dbReference>
<keyword evidence="6 7" id="KW-0902">Two-component regulatory system</keyword>
<keyword evidence="3 7" id="KW-0547">Nucleotide-binding</keyword>
<dbReference type="GO" id="GO:0005524">
    <property type="term" value="F:ATP binding"/>
    <property type="evidence" value="ECO:0007669"/>
    <property type="project" value="UniProtKB-UniRule"/>
</dbReference>
<dbReference type="Pfam" id="PF02518">
    <property type="entry name" value="HATPase_c"/>
    <property type="match status" value="1"/>
</dbReference>
<dbReference type="CDD" id="cd16917">
    <property type="entry name" value="HATPase_UhpB-NarQ-NarX-like"/>
    <property type="match status" value="1"/>
</dbReference>
<gene>
    <name evidence="10" type="ORF">GCM10007043_22870</name>
</gene>
<dbReference type="Gene3D" id="1.20.5.1930">
    <property type="match status" value="1"/>
</dbReference>
<keyword evidence="7" id="KW-0378">Hydrolase</keyword>
<feature type="domain" description="Histidine kinase" evidence="9">
    <location>
        <begin position="178"/>
        <end position="374"/>
    </location>
</feature>
<reference evidence="10" key="2">
    <citation type="submission" date="2020-09" db="EMBL/GenBank/DDBJ databases">
        <authorList>
            <person name="Sun Q."/>
            <person name="Ohkuma M."/>
        </authorList>
    </citation>
    <scope>NUCLEOTIDE SEQUENCE</scope>
    <source>
        <strain evidence="10">JCM 14719</strain>
    </source>
</reference>
<dbReference type="RefSeq" id="WP_188818186.1">
    <property type="nucleotide sequence ID" value="NZ_BMOF01000075.1"/>
</dbReference>
<keyword evidence="11" id="KW-1185">Reference proteome</keyword>
<dbReference type="PANTHER" id="PTHR24421:SF55">
    <property type="entry name" value="SENSOR HISTIDINE KINASE YDFH"/>
    <property type="match status" value="1"/>
</dbReference>
<reference evidence="10" key="1">
    <citation type="journal article" date="2014" name="Int. J. Syst. Evol. Microbiol.">
        <title>Complete genome sequence of Corynebacterium casei LMG S-19264T (=DSM 44701T), isolated from a smear-ripened cheese.</title>
        <authorList>
            <consortium name="US DOE Joint Genome Institute (JGI-PGF)"/>
            <person name="Walter F."/>
            <person name="Albersmeier A."/>
            <person name="Kalinowski J."/>
            <person name="Ruckert C."/>
        </authorList>
    </citation>
    <scope>NUCLEOTIDE SEQUENCE</scope>
    <source>
        <strain evidence="10">JCM 14719</strain>
    </source>
</reference>
<dbReference type="PANTHER" id="PTHR24421">
    <property type="entry name" value="NITRATE/NITRITE SENSOR PROTEIN NARX-RELATED"/>
    <property type="match status" value="1"/>
</dbReference>
<keyword evidence="7" id="KW-0963">Cytoplasm</keyword>
<evidence type="ECO:0000256" key="6">
    <source>
        <dbReference type="ARBA" id="ARBA00023012"/>
    </source>
</evidence>
<evidence type="ECO:0000256" key="1">
    <source>
        <dbReference type="ARBA" id="ARBA00000085"/>
    </source>
</evidence>
<dbReference type="InterPro" id="IPR005467">
    <property type="entry name" value="His_kinase_dom"/>
</dbReference>
<evidence type="ECO:0000256" key="2">
    <source>
        <dbReference type="ARBA" id="ARBA00022679"/>
    </source>
</evidence>
<sequence>MNPEQLDALMGQVIAVTQQCREQVFLLLESTRAEVEAARRELEDARREAQAIMRAYDDARRQWLQARRHLADVSRRVHAVSEEAIRAAYEEASRLQEQLSIYQERERHMRQRREELERRLRHLEGMVRRAEELLSQIGVVLDFLSGKVASVLANLCQRSAPEWLGLAILQAQEEERKRVAREIHDGPAQTLANVVLRADMADRCIAKREYEAARRELQDVKNLVRESLIDVRRIIFDLRPMSLDDLGLVPTLRKYLSTLEERHGLPVRLRVEGGERRLDPAVEVALFRLIQESLNNVVKHAAATRAEVAVHFLPGAVSVEVADNGRGFDPASIGEGHFGIFGMRERVQLLKGQFALDSQPGKGTSVRFTVPIRSAAQIRPKESGRGEGR</sequence>
<dbReference type="GO" id="GO:0004721">
    <property type="term" value="F:phosphoprotein phosphatase activity"/>
    <property type="evidence" value="ECO:0007669"/>
    <property type="project" value="UniProtKB-UniRule"/>
</dbReference>
<dbReference type="InterPro" id="IPR050482">
    <property type="entry name" value="Sensor_HK_TwoCompSys"/>
</dbReference>
<dbReference type="GO" id="GO:0046983">
    <property type="term" value="F:protein dimerization activity"/>
    <property type="evidence" value="ECO:0007669"/>
    <property type="project" value="InterPro"/>
</dbReference>
<dbReference type="GO" id="GO:0000155">
    <property type="term" value="F:phosphorelay sensor kinase activity"/>
    <property type="evidence" value="ECO:0007669"/>
    <property type="project" value="UniProtKB-UniRule"/>
</dbReference>
<dbReference type="GO" id="GO:0016020">
    <property type="term" value="C:membrane"/>
    <property type="evidence" value="ECO:0007669"/>
    <property type="project" value="InterPro"/>
</dbReference>
<evidence type="ECO:0000256" key="7">
    <source>
        <dbReference type="PIRNR" id="PIRNR003169"/>
    </source>
</evidence>
<dbReference type="PROSITE" id="PS50109">
    <property type="entry name" value="HIS_KIN"/>
    <property type="match status" value="1"/>
</dbReference>
<dbReference type="InterPro" id="IPR011712">
    <property type="entry name" value="Sig_transdc_His_kin_sub3_dim/P"/>
</dbReference>
<keyword evidence="2 7" id="KW-0808">Transferase</keyword>
<proteinExistence type="predicted"/>
<evidence type="ECO:0000313" key="10">
    <source>
        <dbReference type="EMBL" id="GGK08204.1"/>
    </source>
</evidence>
<evidence type="ECO:0000313" key="11">
    <source>
        <dbReference type="Proteomes" id="UP000637720"/>
    </source>
</evidence>
<evidence type="ECO:0000256" key="8">
    <source>
        <dbReference type="SAM" id="Coils"/>
    </source>
</evidence>
<dbReference type="Pfam" id="PF05384">
    <property type="entry name" value="DegS"/>
    <property type="match status" value="1"/>
</dbReference>
<comment type="subcellular location">
    <subcellularLocation>
        <location evidence="7">Cytoplasm</location>
    </subcellularLocation>
</comment>
<keyword evidence="4 7" id="KW-0418">Kinase</keyword>
<protein>
    <recommendedName>
        <fullName evidence="7">Signal transduction histidine-protein kinase/phosphatase DegS</fullName>
        <ecNumber evidence="7">2.7.13.3</ecNumber>
        <ecNumber evidence="7">3.1.3.-</ecNumber>
    </recommendedName>
</protein>
<comment type="caution">
    <text evidence="10">The sequence shown here is derived from an EMBL/GenBank/DDBJ whole genome shotgun (WGS) entry which is preliminary data.</text>
</comment>
<dbReference type="PIRSF" id="PIRSF003169">
    <property type="entry name" value="STHK_DegS"/>
    <property type="match status" value="1"/>
</dbReference>
<dbReference type="EC" id="2.7.13.3" evidence="7"/>
<keyword evidence="5 7" id="KW-0067">ATP-binding</keyword>
<evidence type="ECO:0000256" key="5">
    <source>
        <dbReference type="ARBA" id="ARBA00022840"/>
    </source>
</evidence>
<comment type="function">
    <text evidence="7">Member of the two-component regulatory system DegS/DegU, which plays an important role in the transition growth phase.</text>
</comment>
<dbReference type="SUPFAM" id="SSF55874">
    <property type="entry name" value="ATPase domain of HSP90 chaperone/DNA topoisomerase II/histidine kinase"/>
    <property type="match status" value="1"/>
</dbReference>
<evidence type="ECO:0000259" key="9">
    <source>
        <dbReference type="PROSITE" id="PS50109"/>
    </source>
</evidence>
<evidence type="ECO:0000256" key="4">
    <source>
        <dbReference type="ARBA" id="ARBA00022777"/>
    </source>
</evidence>
<keyword evidence="8" id="KW-0175">Coiled coil</keyword>
<dbReference type="Proteomes" id="UP000637720">
    <property type="component" value="Unassembled WGS sequence"/>
</dbReference>
<dbReference type="EMBL" id="BMOF01000075">
    <property type="protein sequence ID" value="GGK08204.1"/>
    <property type="molecule type" value="Genomic_DNA"/>
</dbReference>
<dbReference type="InterPro" id="IPR016381">
    <property type="entry name" value="Sig_transdc_His_kinase_DegS"/>
</dbReference>
<dbReference type="SMART" id="SM00387">
    <property type="entry name" value="HATPase_c"/>
    <property type="match status" value="1"/>
</dbReference>
<keyword evidence="7" id="KW-0904">Protein phosphatase</keyword>
<comment type="catalytic activity">
    <reaction evidence="1 7">
        <text>ATP + protein L-histidine = ADP + protein N-phospho-L-histidine.</text>
        <dbReference type="EC" id="2.7.13.3"/>
    </reaction>
</comment>
<dbReference type="AlphaFoldDB" id="A0A8J3BE71"/>
<evidence type="ECO:0000256" key="3">
    <source>
        <dbReference type="ARBA" id="ARBA00022741"/>
    </source>
</evidence>
<organism evidence="10 11">
    <name type="scientific">Calditerricola satsumensis</name>
    <dbReference type="NCBI Taxonomy" id="373054"/>
    <lineage>
        <taxon>Bacteria</taxon>
        <taxon>Bacillati</taxon>
        <taxon>Bacillota</taxon>
        <taxon>Bacilli</taxon>
        <taxon>Bacillales</taxon>
        <taxon>Bacillaceae</taxon>
        <taxon>Calditerricola</taxon>
    </lineage>
</organism>
<accession>A0A8J3BE71</accession>
<dbReference type="InterPro" id="IPR008595">
    <property type="entry name" value="DegS"/>
</dbReference>
<dbReference type="EC" id="3.1.3.-" evidence="7"/>